<evidence type="ECO:0000256" key="2">
    <source>
        <dbReference type="SAM" id="SignalP"/>
    </source>
</evidence>
<dbReference type="Proteomes" id="UP000006049">
    <property type="component" value="Chromosome"/>
</dbReference>
<dbReference type="InterPro" id="IPR026444">
    <property type="entry name" value="Secre_tail"/>
</dbReference>
<dbReference type="eggNOG" id="ENOG5032ZEB">
    <property type="taxonomic scope" value="Bacteria"/>
</dbReference>
<evidence type="ECO:0000313" key="5">
    <source>
        <dbReference type="Proteomes" id="UP000006049"/>
    </source>
</evidence>
<proteinExistence type="predicted"/>
<keyword evidence="1 2" id="KW-0732">Signal</keyword>
<reference evidence="4 5" key="1">
    <citation type="submission" date="2012-06" db="EMBL/GenBank/DDBJ databases">
        <title>The complete genome of Aequorivita sublithincola DSM 14238.</title>
        <authorList>
            <consortium name="US DOE Joint Genome Institute (JGI-PGF)"/>
            <person name="Lucas S."/>
            <person name="Copeland A."/>
            <person name="Lapidus A."/>
            <person name="Goodwin L."/>
            <person name="Pitluck S."/>
            <person name="Peters L."/>
            <person name="Munk A.C.C."/>
            <person name="Kyrpides N."/>
            <person name="Mavromatis K."/>
            <person name="Pagani I."/>
            <person name="Ivanova N."/>
            <person name="Ovchinnikova G."/>
            <person name="Zeytun A."/>
            <person name="Detter J.C."/>
            <person name="Han C."/>
            <person name="Land M."/>
            <person name="Hauser L."/>
            <person name="Markowitz V."/>
            <person name="Cheng J.-F."/>
            <person name="Hugenholtz P."/>
            <person name="Woyke T."/>
            <person name="Wu D."/>
            <person name="Tindall B."/>
            <person name="Faehnrich R."/>
            <person name="Brambilla E."/>
            <person name="Klenk H.-P."/>
            <person name="Eisen J.A."/>
        </authorList>
    </citation>
    <scope>NUCLEOTIDE SEQUENCE [LARGE SCALE GENOMIC DNA]</scope>
    <source>
        <strain evidence="5">DSM 14238 / LMG 21431 / ACAM 643 / 9-3</strain>
    </source>
</reference>
<dbReference type="RefSeq" id="WP_014781283.1">
    <property type="nucleotide sequence ID" value="NC_018013.1"/>
</dbReference>
<evidence type="ECO:0000256" key="1">
    <source>
        <dbReference type="ARBA" id="ARBA00022729"/>
    </source>
</evidence>
<sequence>MKLKLLFLALMGSITVANAQYTVTDILGNVLNNGDVLEFGEYGYGTSANYEFFVANDNPSETIYTRIEYVAVENASGLDFELCYALQCYTDLQPGSTVPFIPEVFPIAVGEDSGYGNHFLNIDGGNGVDVISYTFAFHQYEADGVTEVGTPLTFIYRYNPTLGVNENSKVNLTVLSTVVSNELALDVKEPVNMLVYDLQGRVVKQANFQAGRQTVNVSDLSSQAYILKFSNEKGAIQTTKIIVQ</sequence>
<feature type="signal peptide" evidence="2">
    <location>
        <begin position="1"/>
        <end position="19"/>
    </location>
</feature>
<dbReference type="KEGG" id="asl:Aeqsu_0513"/>
<dbReference type="AlphaFoldDB" id="I3YSQ7"/>
<evidence type="ECO:0000313" key="4">
    <source>
        <dbReference type="EMBL" id="AFL80025.1"/>
    </source>
</evidence>
<gene>
    <name evidence="4" type="ordered locus">Aeqsu_0513</name>
</gene>
<name>I3YSQ7_AEQSU</name>
<organism evidence="4 5">
    <name type="scientific">Aequorivita sublithincola (strain DSM 14238 / LMG 21431 / ACAM 643 / 9-3)</name>
    <dbReference type="NCBI Taxonomy" id="746697"/>
    <lineage>
        <taxon>Bacteria</taxon>
        <taxon>Pseudomonadati</taxon>
        <taxon>Bacteroidota</taxon>
        <taxon>Flavobacteriia</taxon>
        <taxon>Flavobacteriales</taxon>
        <taxon>Flavobacteriaceae</taxon>
        <taxon>Aequorivita</taxon>
    </lineage>
</organism>
<dbReference type="HOGENOM" id="CLU_1136185_0_0_10"/>
<dbReference type="Pfam" id="PF18962">
    <property type="entry name" value="Por_Secre_tail"/>
    <property type="match status" value="1"/>
</dbReference>
<feature type="chain" id="PRO_5003682978" description="Secretion system C-terminal sorting domain-containing protein" evidence="2">
    <location>
        <begin position="20"/>
        <end position="244"/>
    </location>
</feature>
<feature type="domain" description="Secretion system C-terminal sorting" evidence="3">
    <location>
        <begin position="188"/>
        <end position="243"/>
    </location>
</feature>
<dbReference type="NCBIfam" id="TIGR04183">
    <property type="entry name" value="Por_Secre_tail"/>
    <property type="match status" value="1"/>
</dbReference>
<protein>
    <recommendedName>
        <fullName evidence="3">Secretion system C-terminal sorting domain-containing protein</fullName>
    </recommendedName>
</protein>
<dbReference type="EMBL" id="CP003280">
    <property type="protein sequence ID" value="AFL80025.1"/>
    <property type="molecule type" value="Genomic_DNA"/>
</dbReference>
<evidence type="ECO:0000259" key="3">
    <source>
        <dbReference type="Pfam" id="PF18962"/>
    </source>
</evidence>
<dbReference type="OrthoDB" id="1247931at2"/>
<keyword evidence="5" id="KW-1185">Reference proteome</keyword>
<accession>I3YSQ7</accession>